<dbReference type="EMBL" id="CP147247">
    <property type="protein sequence ID" value="WYJ90731.1"/>
    <property type="molecule type" value="Genomic_DNA"/>
</dbReference>
<organism evidence="2">
    <name type="scientific">Candidatus Enterococcus clewellii</name>
    <dbReference type="NCBI Taxonomy" id="1834193"/>
    <lineage>
        <taxon>Bacteria</taxon>
        <taxon>Bacillati</taxon>
        <taxon>Bacillota</taxon>
        <taxon>Bacilli</taxon>
        <taxon>Lactobacillales</taxon>
        <taxon>Enterococcaceae</taxon>
        <taxon>Enterococcus</taxon>
    </lineage>
</organism>
<dbReference type="Pfam" id="PF22564">
    <property type="entry name" value="HAAS"/>
    <property type="match status" value="1"/>
</dbReference>
<accession>A0A242K7H5</accession>
<evidence type="ECO:0000313" key="4">
    <source>
        <dbReference type="Proteomes" id="UP000195141"/>
    </source>
</evidence>
<reference evidence="3" key="2">
    <citation type="submission" date="2017-05" db="EMBL/GenBank/DDBJ databases">
        <authorList>
            <consortium name="The Broad Institute Genomics Platform"/>
            <consortium name="The Broad Institute Genomic Center for Infectious Diseases"/>
            <person name="Earl A."/>
            <person name="Manson A."/>
            <person name="Schwartman J."/>
            <person name="Gilmore M."/>
            <person name="Abouelleil A."/>
            <person name="Cao P."/>
            <person name="Chapman S."/>
            <person name="Cusick C."/>
            <person name="Shea T."/>
            <person name="Young S."/>
            <person name="Neafsey D."/>
            <person name="Nusbaum C."/>
            <person name="Birren B."/>
        </authorList>
    </citation>
    <scope>NUCLEOTIDE SEQUENCE</scope>
    <source>
        <strain evidence="3">9E7_DIV0242</strain>
    </source>
</reference>
<dbReference type="AlphaFoldDB" id="A0A242K7H5"/>
<dbReference type="Proteomes" id="UP000195141">
    <property type="component" value="Chromosome"/>
</dbReference>
<feature type="transmembrane region" description="Helical" evidence="1">
    <location>
        <begin position="84"/>
        <end position="109"/>
    </location>
</feature>
<evidence type="ECO:0000256" key="1">
    <source>
        <dbReference type="SAM" id="Phobius"/>
    </source>
</evidence>
<gene>
    <name evidence="2" type="ORF">A5888_001263</name>
    <name evidence="3" type="ORF">A5888_002499</name>
</gene>
<reference evidence="3" key="3">
    <citation type="submission" date="2024-03" db="EMBL/GenBank/DDBJ databases">
        <title>The Genome Sequence of Enterococcus sp. DIV0242b.</title>
        <authorList>
            <consortium name="The Broad Institute Genomics Platform"/>
            <consortium name="The Broad Institute Microbial Omics Core"/>
            <consortium name="The Broad Institute Genomic Center for Infectious Diseases"/>
            <person name="Earl A."/>
            <person name="Manson A."/>
            <person name="Gilmore M."/>
            <person name="Schwartman J."/>
            <person name="Shea T."/>
            <person name="Abouelleil A."/>
            <person name="Cao P."/>
            <person name="Chapman S."/>
            <person name="Cusick C."/>
            <person name="Young S."/>
            <person name="Neafsey D."/>
            <person name="Nusbaum C."/>
            <person name="Birren B."/>
        </authorList>
    </citation>
    <scope>NUCLEOTIDE SEQUENCE</scope>
    <source>
        <strain evidence="3">9E7_DIV0242</strain>
    </source>
</reference>
<sequence length="187" mass="20989">MNEKVTHYLQLLNKQLHRLETQERADILEEVESHIFEAVSNGASVDHVLETLGDPAKLAASYTSEAILKNGSFNLSSLAQLVKFYFVTGFSGMFIIPIVGILSIAFYFCSFVVIAAGVIKTIGLFFGYSLPISVMNFGFWQAPDFMVLPICLVFGALFYVGSRKMWHWLKDYLFSISVAHRKLKSSN</sequence>
<keyword evidence="1" id="KW-1133">Transmembrane helix</keyword>
<dbReference type="EMBL" id="NGMM01000002">
    <property type="protein sequence ID" value="OTP17125.1"/>
    <property type="molecule type" value="Genomic_DNA"/>
</dbReference>
<proteinExistence type="predicted"/>
<name>A0A242K7H5_9ENTE</name>
<dbReference type="RefSeq" id="WP_086348389.1">
    <property type="nucleotide sequence ID" value="NZ_CP147247.1"/>
</dbReference>
<evidence type="ECO:0000313" key="3">
    <source>
        <dbReference type="EMBL" id="WYJ90731.1"/>
    </source>
</evidence>
<keyword evidence="1" id="KW-0472">Membrane</keyword>
<feature type="transmembrane region" description="Helical" evidence="1">
    <location>
        <begin position="145"/>
        <end position="162"/>
    </location>
</feature>
<protein>
    <recommendedName>
        <fullName evidence="5">DUF1700 domain-containing protein</fullName>
    </recommendedName>
</protein>
<reference evidence="2" key="1">
    <citation type="submission" date="2017-05" db="EMBL/GenBank/DDBJ databases">
        <title>The Genome Sequence of Enterococcus sp. 9E7_DIV0242.</title>
        <authorList>
            <consortium name="The Broad Institute Genomics Platform"/>
            <consortium name="The Broad Institute Genomic Center for Infectious Diseases"/>
            <person name="Earl A."/>
            <person name="Manson A."/>
            <person name="Schwartman J."/>
            <person name="Gilmore M."/>
            <person name="Abouelleil A."/>
            <person name="Cao P."/>
            <person name="Chapman S."/>
            <person name="Cusick C."/>
            <person name="Shea T."/>
            <person name="Young S."/>
            <person name="Neafsey D."/>
            <person name="Nusbaum C."/>
            <person name="Birren B."/>
        </authorList>
    </citation>
    <scope>NUCLEOTIDE SEQUENCE [LARGE SCALE GENOMIC DNA]</scope>
    <source>
        <strain evidence="2">9E7_DIV0242</strain>
    </source>
</reference>
<evidence type="ECO:0008006" key="5">
    <source>
        <dbReference type="Google" id="ProtNLM"/>
    </source>
</evidence>
<keyword evidence="1" id="KW-0812">Transmembrane</keyword>
<dbReference type="OrthoDB" id="2867550at2"/>
<evidence type="ECO:0000313" key="2">
    <source>
        <dbReference type="EMBL" id="OTP17125.1"/>
    </source>
</evidence>
<keyword evidence="4" id="KW-1185">Reference proteome</keyword>